<dbReference type="EC" id="2.7.7.48" evidence="1"/>
<evidence type="ECO:0000259" key="10">
    <source>
        <dbReference type="PROSITE" id="PS50522"/>
    </source>
</evidence>
<accession>A0A8S5L1L8</accession>
<dbReference type="GO" id="GO:0039694">
    <property type="term" value="P:viral RNA genome replication"/>
    <property type="evidence" value="ECO:0007669"/>
    <property type="project" value="InterPro"/>
</dbReference>
<evidence type="ECO:0000256" key="8">
    <source>
        <dbReference type="ARBA" id="ARBA00048744"/>
    </source>
</evidence>
<dbReference type="GeneID" id="80397984"/>
<proteinExistence type="predicted"/>
<feature type="domain" description="RdRp catalytic" evidence="10">
    <location>
        <begin position="257"/>
        <end position="389"/>
    </location>
</feature>
<evidence type="ECO:0000256" key="6">
    <source>
        <dbReference type="ARBA" id="ARBA00022953"/>
    </source>
</evidence>
<dbReference type="GO" id="GO:0046872">
    <property type="term" value="F:metal ion binding"/>
    <property type="evidence" value="ECO:0007669"/>
    <property type="project" value="UniProtKB-KW"/>
</dbReference>
<keyword evidence="12" id="KW-1185">Reference proteome</keyword>
<evidence type="ECO:0000256" key="9">
    <source>
        <dbReference type="PIRSR" id="PIRSR605093-1"/>
    </source>
</evidence>
<keyword evidence="9" id="KW-0460">Magnesium</keyword>
<sequence>MSRHVAWETMAVSILNGLGSPLSMKAADAIIRSDYKSLLSLDCNFDRGDDWRAFYKDYQARELLRKADFLPLDIDRAKVAIDAFIASEEKCAVVNHRFNHLNSCRILDDARLRVVINYARRKIEQVLGVFSWDEAHDSMRFGPGASVGIKRKQRHSYYKFGSLKPTVTGTCAALGAAVISAAPQWRKIVAPEREVIGELSIVPGNRITTVPKDAQKDRIIAIEPLLNMYCQLGIGSCIRLRLKRVGIDLNSQSRNQDLARKGSVDGSLATIDLSAASDSISRGLVEELVPDDWLQAMKTCRCQYGILPSGDKIFYQKFSSMGNGFTFELESLLFWALLKGVASYVGCGDRELSVYGDDLIVPVECVDLLVEVFEFCGFTTNKNKSFSNGPFRESCGKHFYLGHDVTPIYLRKKVETIDRFLWLANSISRLAYRLGGLGYGRWATLRSSYDLVVSQLPKKVRSLSIPEGFGDGALIRDFDEARPALSKQGWFKVTHFVRKYKEKRICEQAALCYALAGMERRKRAVDNHQANAWWSGRTRLCPTGDLVSSYLDLIVGVGYQEIPSDSYVDRLVKSTTQQWEGFGPWLIGSDA</sequence>
<reference evidence="11" key="1">
    <citation type="submission" date="2020-09" db="EMBL/GenBank/DDBJ databases">
        <title>Leviviricetes taxonomy.</title>
        <authorList>
            <person name="Stockdale S.R."/>
            <person name="Callanan J."/>
            <person name="Adriaenssens E.M."/>
            <person name="Kuhn J.H."/>
            <person name="Rumnieks J."/>
            <person name="Shkoporov A."/>
            <person name="Draper L.A."/>
            <person name="Ross P."/>
            <person name="Hill C."/>
        </authorList>
    </citation>
    <scope>NUCLEOTIDE SEQUENCE</scope>
</reference>
<dbReference type="Pfam" id="PF03431">
    <property type="entry name" value="RNA_replicase_B"/>
    <property type="match status" value="1"/>
</dbReference>
<keyword evidence="4" id="KW-0548">Nucleotidyltransferase</keyword>
<comment type="catalytic activity">
    <reaction evidence="8">
        <text>RNA(n) + a ribonucleoside 5'-triphosphate = RNA(n+1) + diphosphate</text>
        <dbReference type="Rhea" id="RHEA:21248"/>
        <dbReference type="Rhea" id="RHEA-COMP:14527"/>
        <dbReference type="Rhea" id="RHEA-COMP:17342"/>
        <dbReference type="ChEBI" id="CHEBI:33019"/>
        <dbReference type="ChEBI" id="CHEBI:61557"/>
        <dbReference type="ChEBI" id="CHEBI:140395"/>
        <dbReference type="EC" id="2.7.7.48"/>
    </reaction>
</comment>
<organism evidence="11 12">
    <name type="scientific">ssRNA phage SRR6960540_1</name>
    <dbReference type="NCBI Taxonomy" id="2786537"/>
    <lineage>
        <taxon>Viruses</taxon>
        <taxon>Riboviria</taxon>
        <taxon>Orthornavirae</taxon>
        <taxon>Lenarviricota</taxon>
        <taxon>Leviviricetes</taxon>
        <taxon>Norzivirales</taxon>
        <taxon>Fiersviridae</taxon>
        <taxon>Ashucavirus</taxon>
        <taxon>Ashucavirus caenihabitans</taxon>
    </lineage>
</organism>
<keyword evidence="2 11" id="KW-0696">RNA-directed RNA polymerase</keyword>
<keyword evidence="9" id="KW-0479">Metal-binding</keyword>
<dbReference type="GO" id="GO:0000166">
    <property type="term" value="F:nucleotide binding"/>
    <property type="evidence" value="ECO:0007669"/>
    <property type="project" value="UniProtKB-KW"/>
</dbReference>
<dbReference type="SUPFAM" id="SSF56672">
    <property type="entry name" value="DNA/RNA polymerases"/>
    <property type="match status" value="1"/>
</dbReference>
<feature type="binding site" evidence="9">
    <location>
        <position position="272"/>
    </location>
    <ligand>
        <name>Mg(2+)</name>
        <dbReference type="ChEBI" id="CHEBI:18420"/>
        <label>2</label>
    </ligand>
</feature>
<keyword evidence="5" id="KW-0547">Nucleotide-binding</keyword>
<protein>
    <recommendedName>
        <fullName evidence="1">RNA-directed RNA polymerase</fullName>
        <ecNumber evidence="1">2.7.7.48</ecNumber>
    </recommendedName>
    <alternativeName>
        <fullName evidence="7">RNA replicase beta chain</fullName>
    </alternativeName>
</protein>
<evidence type="ECO:0000313" key="11">
    <source>
        <dbReference type="EMBL" id="DAD51002.1"/>
    </source>
</evidence>
<gene>
    <name evidence="11" type="primary">SRR6960540_1_3</name>
</gene>
<evidence type="ECO:0000256" key="5">
    <source>
        <dbReference type="ARBA" id="ARBA00022741"/>
    </source>
</evidence>
<comment type="cofactor">
    <cofactor evidence="9">
        <name>Mg(2+)</name>
        <dbReference type="ChEBI" id="CHEBI:18420"/>
    </cofactor>
    <text evidence="9">Binds 2 Mg(2+) per subunit.</text>
</comment>
<evidence type="ECO:0000256" key="1">
    <source>
        <dbReference type="ARBA" id="ARBA00012494"/>
    </source>
</evidence>
<keyword evidence="3" id="KW-0808">Transferase</keyword>
<evidence type="ECO:0000313" key="12">
    <source>
        <dbReference type="Proteomes" id="UP000680262"/>
    </source>
</evidence>
<evidence type="ECO:0000256" key="2">
    <source>
        <dbReference type="ARBA" id="ARBA00022484"/>
    </source>
</evidence>
<dbReference type="InterPro" id="IPR005093">
    <property type="entry name" value="RNArep_beta"/>
</dbReference>
<dbReference type="PROSITE" id="PS50522">
    <property type="entry name" value="RDRP_PHAGE"/>
    <property type="match status" value="1"/>
</dbReference>
<evidence type="ECO:0000256" key="4">
    <source>
        <dbReference type="ARBA" id="ARBA00022695"/>
    </source>
</evidence>
<name>A0A8S5L1L8_9VIRU</name>
<feature type="binding site" evidence="9">
    <location>
        <position position="358"/>
    </location>
    <ligand>
        <name>Mg(2+)</name>
        <dbReference type="ChEBI" id="CHEBI:18420"/>
        <label>2</label>
    </ligand>
</feature>
<dbReference type="KEGG" id="vg:80397984"/>
<evidence type="ECO:0000256" key="7">
    <source>
        <dbReference type="ARBA" id="ARBA00030248"/>
    </source>
</evidence>
<evidence type="ECO:0000256" key="3">
    <source>
        <dbReference type="ARBA" id="ARBA00022679"/>
    </source>
</evidence>
<dbReference type="Proteomes" id="UP000680262">
    <property type="component" value="Segment"/>
</dbReference>
<dbReference type="GO" id="GO:0003968">
    <property type="term" value="F:RNA-directed RNA polymerase activity"/>
    <property type="evidence" value="ECO:0007669"/>
    <property type="project" value="UniProtKB-KW"/>
</dbReference>
<dbReference type="RefSeq" id="YP_010769074.1">
    <property type="nucleotide sequence ID" value="NC_073869.1"/>
</dbReference>
<dbReference type="InterPro" id="IPR007096">
    <property type="entry name" value="RNA-dir_Rpol_cat_phage"/>
</dbReference>
<feature type="binding site" evidence="9">
    <location>
        <position position="357"/>
    </location>
    <ligand>
        <name>Mg(2+)</name>
        <dbReference type="ChEBI" id="CHEBI:18420"/>
        <label>2</label>
    </ligand>
</feature>
<keyword evidence="6" id="KW-0693">Viral RNA replication</keyword>
<dbReference type="InterPro" id="IPR043502">
    <property type="entry name" value="DNA/RNA_pol_sf"/>
</dbReference>
<dbReference type="EMBL" id="BK013688">
    <property type="protein sequence ID" value="DAD51002.1"/>
    <property type="molecule type" value="Genomic_RNA"/>
</dbReference>